<dbReference type="InterPro" id="IPR010720">
    <property type="entry name" value="Alpha-L-AF_C"/>
</dbReference>
<dbReference type="SUPFAM" id="SSF51445">
    <property type="entry name" value="(Trans)glycosidases"/>
    <property type="match status" value="1"/>
</dbReference>
<dbReference type="Pfam" id="PF06964">
    <property type="entry name" value="Alpha-L-AF_C"/>
    <property type="match status" value="1"/>
</dbReference>
<keyword evidence="10" id="KW-1185">Reference proteome</keyword>
<comment type="caution">
    <text evidence="9">The sequence shown here is derived from an EMBL/GenBank/DDBJ whole genome shotgun (WGS) entry which is preliminary data.</text>
</comment>
<evidence type="ECO:0000256" key="7">
    <source>
        <dbReference type="ARBA" id="ARBA00023295"/>
    </source>
</evidence>
<reference evidence="9 10" key="1">
    <citation type="submission" date="2024-09" db="EMBL/GenBank/DDBJ databases">
        <authorList>
            <person name="Sun Q."/>
            <person name="Mori K."/>
        </authorList>
    </citation>
    <scope>NUCLEOTIDE SEQUENCE [LARGE SCALE GENOMIC DNA]</scope>
    <source>
        <strain evidence="9 10">TISTR 1856</strain>
    </source>
</reference>
<dbReference type="Gene3D" id="3.20.20.80">
    <property type="entry name" value="Glycosidases"/>
    <property type="match status" value="1"/>
</dbReference>
<protein>
    <recommendedName>
        <fullName evidence="4">non-reducing end alpha-L-arabinofuranosidase</fullName>
        <ecNumber evidence="4">3.2.1.55</ecNumber>
    </recommendedName>
</protein>
<accession>A0ABV5LX54</accession>
<evidence type="ECO:0000313" key="9">
    <source>
        <dbReference type="EMBL" id="MFB9378639.1"/>
    </source>
</evidence>
<sequence length="511" mass="56367">MRTARLTLDPAFTVAPVPRRLFGSFVEHMGRCVYTGIYEPGHPSADADGLRGDVLELVKELGPTVVRYPGGNFVSGFEWEDSVGPKDQRPRRLDRAWRTTETNQFGLAEFSTWARAAGVEPMMAVNLGTRGLQDACNLLEYSNHASGSKFSDLRVAHGSKDPFDIKLWCLGNELDGPWQTGHKTAHEYGRLAAETGRAMRLIDPDVELVAVGSSSRSMPTFGQWEDTVLELAYDTVDYISLHAYYEEHDGDAGSFLASGRDMDLFIEAVVATADAVRARGRHSKKINLSFDEWNVWYQSRPHHMPGTEPWDPTEPDERAPRLIEDEYSVTDAVVVGTLLHSLLRHADRVHIGAQAQLVNVIGLLRSEPGGPAWKQSIAYPFERMRHLAVGEVLQVGVRSDRYETAQFGDVDIVDAAATWDEENSVLALFVANRDLSESAGVSVDLRGFASLTAVRSAEVLAAAEGQDRHTTNADQHDAVGLRPLTGVEFADGRLRVELPPLSWGVVTLHAR</sequence>
<evidence type="ECO:0000259" key="8">
    <source>
        <dbReference type="SMART" id="SM00813"/>
    </source>
</evidence>
<dbReference type="InterPro" id="IPR017853">
    <property type="entry name" value="GH"/>
</dbReference>
<gene>
    <name evidence="9" type="ORF">ACFFVI_16875</name>
</gene>
<dbReference type="Pfam" id="PF22848">
    <property type="entry name" value="ASD1_dom"/>
    <property type="match status" value="1"/>
</dbReference>
<evidence type="ECO:0000313" key="10">
    <source>
        <dbReference type="Proteomes" id="UP001589748"/>
    </source>
</evidence>
<name>A0ABV5LX54_9ACTN</name>
<dbReference type="Gene3D" id="2.60.40.1180">
    <property type="entry name" value="Golgi alpha-mannosidase II"/>
    <property type="match status" value="1"/>
</dbReference>
<evidence type="ECO:0000256" key="6">
    <source>
        <dbReference type="ARBA" id="ARBA00023277"/>
    </source>
</evidence>
<comment type="similarity">
    <text evidence="2">Belongs to the glycosyl hydrolase 51 family.</text>
</comment>
<dbReference type="InterPro" id="IPR055235">
    <property type="entry name" value="ASD1_cat"/>
</dbReference>
<comment type="catalytic activity">
    <reaction evidence="1">
        <text>Hydrolysis of terminal non-reducing alpha-L-arabinofuranoside residues in alpha-L-arabinosides.</text>
        <dbReference type="EC" id="3.2.1.55"/>
    </reaction>
</comment>
<evidence type="ECO:0000256" key="1">
    <source>
        <dbReference type="ARBA" id="ARBA00001462"/>
    </source>
</evidence>
<keyword evidence="7" id="KW-0326">Glycosidase</keyword>
<dbReference type="RefSeq" id="WP_380136665.1">
    <property type="nucleotide sequence ID" value="NZ_JBHLUI010000008.1"/>
</dbReference>
<evidence type="ECO:0000256" key="2">
    <source>
        <dbReference type="ARBA" id="ARBA00007186"/>
    </source>
</evidence>
<dbReference type="InterPro" id="IPR013780">
    <property type="entry name" value="Glyco_hydro_b"/>
</dbReference>
<dbReference type="SMART" id="SM00813">
    <property type="entry name" value="Alpha-L-AF_C"/>
    <property type="match status" value="1"/>
</dbReference>
<dbReference type="SUPFAM" id="SSF51011">
    <property type="entry name" value="Glycosyl hydrolase domain"/>
    <property type="match status" value="1"/>
</dbReference>
<dbReference type="Proteomes" id="UP001589748">
    <property type="component" value="Unassembled WGS sequence"/>
</dbReference>
<comment type="subunit">
    <text evidence="3">Homohexamer; trimer of dimers.</text>
</comment>
<dbReference type="PANTHER" id="PTHR43576">
    <property type="entry name" value="ALPHA-L-ARABINOFURANOSIDASE C-RELATED"/>
    <property type="match status" value="1"/>
</dbReference>
<proteinExistence type="inferred from homology"/>
<evidence type="ECO:0000256" key="5">
    <source>
        <dbReference type="ARBA" id="ARBA00022801"/>
    </source>
</evidence>
<dbReference type="EMBL" id="JBHMDM010000007">
    <property type="protein sequence ID" value="MFB9378639.1"/>
    <property type="molecule type" value="Genomic_DNA"/>
</dbReference>
<dbReference type="PANTHER" id="PTHR43576:SF3">
    <property type="entry name" value="ALPHA-L-ARABINOFURANOSIDASE C"/>
    <property type="match status" value="1"/>
</dbReference>
<keyword evidence="6" id="KW-0119">Carbohydrate metabolism</keyword>
<keyword evidence="5" id="KW-0378">Hydrolase</keyword>
<evidence type="ECO:0000256" key="4">
    <source>
        <dbReference type="ARBA" id="ARBA00012670"/>
    </source>
</evidence>
<dbReference type="EC" id="3.2.1.55" evidence="4"/>
<organism evidence="9 10">
    <name type="scientific">Kineococcus gynurae</name>
    <dbReference type="NCBI Taxonomy" id="452979"/>
    <lineage>
        <taxon>Bacteria</taxon>
        <taxon>Bacillati</taxon>
        <taxon>Actinomycetota</taxon>
        <taxon>Actinomycetes</taxon>
        <taxon>Kineosporiales</taxon>
        <taxon>Kineosporiaceae</taxon>
        <taxon>Kineococcus</taxon>
    </lineage>
</organism>
<evidence type="ECO:0000256" key="3">
    <source>
        <dbReference type="ARBA" id="ARBA00011165"/>
    </source>
</evidence>
<feature type="domain" description="Alpha-L-arabinofuranosidase C-terminal" evidence="8">
    <location>
        <begin position="291"/>
        <end position="502"/>
    </location>
</feature>